<name>A0ABY6L644_9ARAC</name>
<dbReference type="Proteomes" id="UP001235939">
    <property type="component" value="Chromosome 13"/>
</dbReference>
<dbReference type="InterPro" id="IPR001878">
    <property type="entry name" value="Znf_CCHC"/>
</dbReference>
<keyword evidence="1" id="KW-0479">Metal-binding</keyword>
<dbReference type="Gene3D" id="4.10.60.10">
    <property type="entry name" value="Zinc finger, CCHC-type"/>
    <property type="match status" value="1"/>
</dbReference>
<dbReference type="PANTHER" id="PTHR47592:SF27">
    <property type="entry name" value="OS08G0421700 PROTEIN"/>
    <property type="match status" value="1"/>
</dbReference>
<proteinExistence type="predicted"/>
<gene>
    <name evidence="3" type="ORF">LAZ67_13000976</name>
</gene>
<evidence type="ECO:0000259" key="2">
    <source>
        <dbReference type="PROSITE" id="PS50158"/>
    </source>
</evidence>
<protein>
    <recommendedName>
        <fullName evidence="2">CCHC-type domain-containing protein</fullName>
    </recommendedName>
</protein>
<dbReference type="PANTHER" id="PTHR47592">
    <property type="entry name" value="PBF68 PROTEIN"/>
    <property type="match status" value="1"/>
</dbReference>
<keyword evidence="4" id="KW-1185">Reference proteome</keyword>
<keyword evidence="1" id="KW-0863">Zinc-finger</keyword>
<evidence type="ECO:0000256" key="1">
    <source>
        <dbReference type="PROSITE-ProRule" id="PRU00047"/>
    </source>
</evidence>
<keyword evidence="1" id="KW-0862">Zinc</keyword>
<dbReference type="SUPFAM" id="SSF57756">
    <property type="entry name" value="Retrovirus zinc finger-like domains"/>
    <property type="match status" value="1"/>
</dbReference>
<reference evidence="3 4" key="1">
    <citation type="submission" date="2022-01" db="EMBL/GenBank/DDBJ databases">
        <title>A chromosomal length assembly of Cordylochernes scorpioides.</title>
        <authorList>
            <person name="Zeh D."/>
            <person name="Zeh J."/>
        </authorList>
    </citation>
    <scope>NUCLEOTIDE SEQUENCE [LARGE SCALE GENOMIC DNA]</scope>
    <source>
        <strain evidence="3">IN4F17</strain>
        <tissue evidence="3">Whole Body</tissue>
    </source>
</reference>
<evidence type="ECO:0000313" key="3">
    <source>
        <dbReference type="EMBL" id="UYV75677.1"/>
    </source>
</evidence>
<feature type="domain" description="CCHC-type" evidence="2">
    <location>
        <begin position="107"/>
        <end position="121"/>
    </location>
</feature>
<dbReference type="InterPro" id="IPR036875">
    <property type="entry name" value="Znf_CCHC_sf"/>
</dbReference>
<dbReference type="EMBL" id="CP092875">
    <property type="protein sequence ID" value="UYV75677.1"/>
    <property type="molecule type" value="Genomic_DNA"/>
</dbReference>
<dbReference type="InterPro" id="IPR054722">
    <property type="entry name" value="PolX-like_BBD"/>
</dbReference>
<accession>A0ABY6L644</accession>
<dbReference type="Pfam" id="PF22936">
    <property type="entry name" value="Pol_BBD"/>
    <property type="match status" value="1"/>
</dbReference>
<dbReference type="InterPro" id="IPR013103">
    <property type="entry name" value="RVT_2"/>
</dbReference>
<dbReference type="PROSITE" id="PS50158">
    <property type="entry name" value="ZF_CCHC"/>
    <property type="match status" value="1"/>
</dbReference>
<organism evidence="3 4">
    <name type="scientific">Cordylochernes scorpioides</name>
    <dbReference type="NCBI Taxonomy" id="51811"/>
    <lineage>
        <taxon>Eukaryota</taxon>
        <taxon>Metazoa</taxon>
        <taxon>Ecdysozoa</taxon>
        <taxon>Arthropoda</taxon>
        <taxon>Chelicerata</taxon>
        <taxon>Arachnida</taxon>
        <taxon>Pseudoscorpiones</taxon>
        <taxon>Cheliferoidea</taxon>
        <taxon>Chernetidae</taxon>
        <taxon>Cordylochernes</taxon>
    </lineage>
</organism>
<sequence length="620" mass="72216">MKKEEKWEDYLYRAERVLEQARNLGADIEDEEFITSVLSGLPHKYNLIVLQLSNQENLTIFDLINSLKLYHERFSNDTKEENSSAFKVYSKDKYKHYKEMKTPKTYKCFICHKPGHKAAECWHNPENNKITNVKQTFASQGSSGYNANTPNKNSKSTFAKDENRNDFAKLVKQHDNLEQQWILDSGASSHMTFHLDHLKNIQAINKEITLADDSYITSESIGDVEIKNSDEESIILKDVLYVPKSSDNLISTSHQGYSIPNCYKEAMNLPDSEKWIGAMEKELDSLREHKVWTLQPLPKGSKVIKSKWIYTIKKDATTQDRKYKARLVATGYQQSYGKDYEDIFSPVIKNDSLRVILAFAAIMQYDIKCFDIVTAYLYGNLEETIYMKQPEEFENMPRRSRPLIGRNTAASRRYRNARAIETPLQSETRRALRRLRYSEARVAATQTMQVPVQRIQLWTHKPFSGIEENFSHKTNIGLFADDIILWSSNTNWKKSGRDLNKTLLHLEKFANKHKLEFNPQKSETCLFTTDKKLYKIRPNIILKEQQLQYNKHPKYLGYTLDPEINSTLQNLVENRQWVSSDTTHFAIYDEYVDRVFRRLGDGDGVVLETNLKDPGLQYHT</sequence>
<dbReference type="Pfam" id="PF07727">
    <property type="entry name" value="RVT_2"/>
    <property type="match status" value="1"/>
</dbReference>
<evidence type="ECO:0000313" key="4">
    <source>
        <dbReference type="Proteomes" id="UP001235939"/>
    </source>
</evidence>